<reference evidence="2 3" key="1">
    <citation type="journal article" date="2019" name="Sci. Rep.">
        <title>Comparative genomics of chytrid fungi reveal insights into the obligate biotrophic and pathogenic lifestyle of Synchytrium endobioticum.</title>
        <authorList>
            <person name="van de Vossenberg B.T.L.H."/>
            <person name="Warris S."/>
            <person name="Nguyen H.D.T."/>
            <person name="van Gent-Pelzer M.P.E."/>
            <person name="Joly D.L."/>
            <person name="van de Geest H.C."/>
            <person name="Bonants P.J.M."/>
            <person name="Smith D.S."/>
            <person name="Levesque C.A."/>
            <person name="van der Lee T.A.J."/>
        </authorList>
    </citation>
    <scope>NUCLEOTIDE SEQUENCE [LARGE SCALE GENOMIC DNA]</scope>
    <source>
        <strain evidence="2 3">LEV6574</strain>
    </source>
</reference>
<name>A0A507CT48_9FUNG</name>
<organism evidence="2 3">
    <name type="scientific">Synchytrium endobioticum</name>
    <dbReference type="NCBI Taxonomy" id="286115"/>
    <lineage>
        <taxon>Eukaryota</taxon>
        <taxon>Fungi</taxon>
        <taxon>Fungi incertae sedis</taxon>
        <taxon>Chytridiomycota</taxon>
        <taxon>Chytridiomycota incertae sedis</taxon>
        <taxon>Chytridiomycetes</taxon>
        <taxon>Synchytriales</taxon>
        <taxon>Synchytriaceae</taxon>
        <taxon>Synchytrium</taxon>
    </lineage>
</organism>
<feature type="region of interest" description="Disordered" evidence="1">
    <location>
        <begin position="156"/>
        <end position="211"/>
    </location>
</feature>
<evidence type="ECO:0000256" key="1">
    <source>
        <dbReference type="SAM" id="MobiDB-lite"/>
    </source>
</evidence>
<evidence type="ECO:0000313" key="3">
    <source>
        <dbReference type="Proteomes" id="UP000320475"/>
    </source>
</evidence>
<gene>
    <name evidence="2" type="ORF">SeLEV6574_g05687</name>
</gene>
<proteinExistence type="predicted"/>
<dbReference type="VEuPathDB" id="FungiDB:SeMB42_g00865"/>
<evidence type="ECO:0000313" key="2">
    <source>
        <dbReference type="EMBL" id="TPX42268.1"/>
    </source>
</evidence>
<feature type="compositionally biased region" description="Basic and acidic residues" evidence="1">
    <location>
        <begin position="202"/>
        <end position="211"/>
    </location>
</feature>
<dbReference type="EMBL" id="QEAM01000279">
    <property type="protein sequence ID" value="TPX42268.1"/>
    <property type="molecule type" value="Genomic_DNA"/>
</dbReference>
<comment type="caution">
    <text evidence="2">The sequence shown here is derived from an EMBL/GenBank/DDBJ whole genome shotgun (WGS) entry which is preliminary data.</text>
</comment>
<dbReference type="AlphaFoldDB" id="A0A507CT48"/>
<dbReference type="Proteomes" id="UP000320475">
    <property type="component" value="Unassembled WGS sequence"/>
</dbReference>
<protein>
    <submittedName>
        <fullName evidence="2">Uncharacterized protein</fullName>
    </submittedName>
</protein>
<sequence length="211" mass="23398">MICFRWSIQDWHFFVAPSGSSRICESPQVADEHCNTWKLRTTSVFAERGIKLQANFSRVGNHPVFIHTTMVVRQHDQFYTHRDSSKASRNGFVRLLDLGTVACKENSLTLRRPSDDPVEITPGELEVVVLISAYATPGGPPHKPAPWKITQEVLASRPPAAAKTEELASSRKTARSKKRQLADVSPTQPANSATKVVVGRDPSVDNSRRVA</sequence>
<dbReference type="VEuPathDB" id="FungiDB:SeMB42_g06185"/>
<feature type="compositionally biased region" description="Polar residues" evidence="1">
    <location>
        <begin position="185"/>
        <end position="194"/>
    </location>
</feature>
<accession>A0A507CT48</accession>